<dbReference type="PANTHER" id="PTHR12736">
    <property type="entry name" value="LANC-LIKE PROTEIN"/>
    <property type="match status" value="1"/>
</dbReference>
<dbReference type="PRINTS" id="PR01951">
    <property type="entry name" value="LANCEUKARYTE"/>
</dbReference>
<dbReference type="PRINTS" id="PR01950">
    <property type="entry name" value="LANCSUPER"/>
</dbReference>
<dbReference type="CDD" id="cd04794">
    <property type="entry name" value="euk_LANCL"/>
    <property type="match status" value="1"/>
</dbReference>
<accession>A0AAE0XN61</accession>
<name>A0AAE0XN61_9GAST</name>
<dbReference type="Pfam" id="PF05147">
    <property type="entry name" value="LANC_like"/>
    <property type="match status" value="1"/>
</dbReference>
<dbReference type="GO" id="GO:0005886">
    <property type="term" value="C:plasma membrane"/>
    <property type="evidence" value="ECO:0007669"/>
    <property type="project" value="TreeGrafter"/>
</dbReference>
<dbReference type="FunFam" id="1.50.10.10:FF:000012">
    <property type="entry name" value="LanC-like protein 3"/>
    <property type="match status" value="1"/>
</dbReference>
<dbReference type="EMBL" id="JAWDGP010008026">
    <property type="protein sequence ID" value="KAK3696957.1"/>
    <property type="molecule type" value="Genomic_DNA"/>
</dbReference>
<organism evidence="3 4">
    <name type="scientific">Elysia crispata</name>
    <name type="common">lettuce slug</name>
    <dbReference type="NCBI Taxonomy" id="231223"/>
    <lineage>
        <taxon>Eukaryota</taxon>
        <taxon>Metazoa</taxon>
        <taxon>Spiralia</taxon>
        <taxon>Lophotrochozoa</taxon>
        <taxon>Mollusca</taxon>
        <taxon>Gastropoda</taxon>
        <taxon>Heterobranchia</taxon>
        <taxon>Euthyneura</taxon>
        <taxon>Panpulmonata</taxon>
        <taxon>Sacoglossa</taxon>
        <taxon>Placobranchoidea</taxon>
        <taxon>Plakobranchidae</taxon>
        <taxon>Elysia</taxon>
    </lineage>
</organism>
<dbReference type="InterPro" id="IPR020464">
    <property type="entry name" value="LanC-like_prot_euk"/>
</dbReference>
<evidence type="ECO:0000313" key="3">
    <source>
        <dbReference type="EMBL" id="KAK3696957.1"/>
    </source>
</evidence>
<dbReference type="GO" id="GO:0005975">
    <property type="term" value="P:carbohydrate metabolic process"/>
    <property type="evidence" value="ECO:0007669"/>
    <property type="project" value="InterPro"/>
</dbReference>
<evidence type="ECO:0000256" key="2">
    <source>
        <dbReference type="PIRSR" id="PIRSR607822-1"/>
    </source>
</evidence>
<feature type="binding site" evidence="2">
    <location>
        <position position="334"/>
    </location>
    <ligand>
        <name>Zn(2+)</name>
        <dbReference type="ChEBI" id="CHEBI:29105"/>
    </ligand>
</feature>
<evidence type="ECO:0000256" key="1">
    <source>
        <dbReference type="ARBA" id="ARBA00007179"/>
    </source>
</evidence>
<keyword evidence="2" id="KW-0862">Zinc</keyword>
<comment type="caution">
    <text evidence="3">The sequence shown here is derived from an EMBL/GenBank/DDBJ whole genome shotgun (WGS) entry which is preliminary data.</text>
</comment>
<dbReference type="AlphaFoldDB" id="A0AAE0XN61"/>
<evidence type="ECO:0008006" key="5">
    <source>
        <dbReference type="Google" id="ProtNLM"/>
    </source>
</evidence>
<dbReference type="Gene3D" id="1.50.10.10">
    <property type="match status" value="1"/>
</dbReference>
<feature type="binding site" evidence="2">
    <location>
        <position position="335"/>
    </location>
    <ligand>
        <name>Zn(2+)</name>
        <dbReference type="ChEBI" id="CHEBI:29105"/>
    </ligand>
</feature>
<dbReference type="SMART" id="SM01260">
    <property type="entry name" value="LANC_like"/>
    <property type="match status" value="1"/>
</dbReference>
<dbReference type="Proteomes" id="UP001283361">
    <property type="component" value="Unassembled WGS sequence"/>
</dbReference>
<gene>
    <name evidence="3" type="ORF">RRG08_023149</name>
</gene>
<feature type="binding site" evidence="2">
    <location>
        <position position="288"/>
    </location>
    <ligand>
        <name>Zn(2+)</name>
        <dbReference type="ChEBI" id="CHEBI:29105"/>
    </ligand>
</feature>
<reference evidence="3" key="1">
    <citation type="journal article" date="2023" name="G3 (Bethesda)">
        <title>A reference genome for the long-term kleptoplast-retaining sea slug Elysia crispata morphotype clarki.</title>
        <authorList>
            <person name="Eastman K.E."/>
            <person name="Pendleton A.L."/>
            <person name="Shaikh M.A."/>
            <person name="Suttiyut T."/>
            <person name="Ogas R."/>
            <person name="Tomko P."/>
            <person name="Gavelis G."/>
            <person name="Widhalm J.R."/>
            <person name="Wisecaver J.H."/>
        </authorList>
    </citation>
    <scope>NUCLEOTIDE SEQUENCE</scope>
    <source>
        <strain evidence="3">ECLA1</strain>
    </source>
</reference>
<comment type="similarity">
    <text evidence="1">Belongs to the LanC-like protein family.</text>
</comment>
<dbReference type="GO" id="GO:0046872">
    <property type="term" value="F:metal ion binding"/>
    <property type="evidence" value="ECO:0007669"/>
    <property type="project" value="UniProtKB-KW"/>
</dbReference>
<keyword evidence="2" id="KW-0479">Metal-binding</keyword>
<dbReference type="InterPro" id="IPR007822">
    <property type="entry name" value="LANC-like"/>
</dbReference>
<dbReference type="PANTHER" id="PTHR12736:SF7">
    <property type="entry name" value="LANC-LIKE PROTEIN 3"/>
    <property type="match status" value="1"/>
</dbReference>
<keyword evidence="4" id="KW-1185">Reference proteome</keyword>
<evidence type="ECO:0000313" key="4">
    <source>
        <dbReference type="Proteomes" id="UP001283361"/>
    </source>
</evidence>
<sequence length="413" mass="46533">MSRRRFFTNKLPDHNPGTDVHIAKDWWHGQILAIVKTITDALSSEVSQDGGLYVGSAGIAYMLYYVSTYEPFYQHKANFIHLAQSILKRDLIFTERQSSKPADRVSFLLGPSGLYTLGALLGKLMQKEEMMQDNIKKFKSIAPECIKPNFLGCGSDELFVGRAGFLSGALTMEKRIGVKVLDEVTINNICRAMVMSGVEYSRRHRSKPPLMYAYYETEYLGAAHGLSSILQMILSCPSFLTSDPQSGQIVRNAVDWLLGTQQMDGNFVPATDELVYSRPESDELVHWCHGAPGVIYLLAKAYLVWQDERYLQACIRCGDLTWNRGLIKKGPGICHGVAGSGYVFLLLYRLTNNKKYLHRAVQFGNFIFSQEFQAEARTPDNPFSLYEGLAGTVCFMLDLLQPEKAEFPFFNVF</sequence>
<proteinExistence type="inferred from homology"/>
<protein>
    <recommendedName>
        <fullName evidence="5">LanC-like protein 3</fullName>
    </recommendedName>
</protein>
<dbReference type="SUPFAM" id="SSF158745">
    <property type="entry name" value="LanC-like"/>
    <property type="match status" value="1"/>
</dbReference>
<dbReference type="InterPro" id="IPR012341">
    <property type="entry name" value="6hp_glycosidase-like_sf"/>
</dbReference>
<dbReference type="GO" id="GO:0031179">
    <property type="term" value="P:peptide modification"/>
    <property type="evidence" value="ECO:0007669"/>
    <property type="project" value="InterPro"/>
</dbReference>